<dbReference type="Pfam" id="PF00078">
    <property type="entry name" value="RVT_1"/>
    <property type="match status" value="1"/>
</dbReference>
<dbReference type="GO" id="GO:0003676">
    <property type="term" value="F:nucleic acid binding"/>
    <property type="evidence" value="ECO:0007669"/>
    <property type="project" value="InterPro"/>
</dbReference>
<name>A0A0P4ZTQ7_9CRUS</name>
<protein>
    <recommendedName>
        <fullName evidence="1">RNA-directed DNA polymerase</fullName>
        <ecNumber evidence="1">2.7.7.49</ecNumber>
    </recommendedName>
</protein>
<dbReference type="FunFam" id="3.10.20.370:FF:000001">
    <property type="entry name" value="Retrovirus-related Pol polyprotein from transposon 17.6-like protein"/>
    <property type="match status" value="1"/>
</dbReference>
<dbReference type="GO" id="GO:0016787">
    <property type="term" value="F:hydrolase activity"/>
    <property type="evidence" value="ECO:0007669"/>
    <property type="project" value="UniProtKB-KW"/>
</dbReference>
<dbReference type="InterPro" id="IPR000477">
    <property type="entry name" value="RT_dom"/>
</dbReference>
<reference evidence="11" key="1">
    <citation type="submission" date="2015-10" db="EMBL/GenBank/DDBJ databases">
        <title>Daphnia magna gene sets from two clonal populations assembled and annotated with EvidentialGene.</title>
        <authorList>
            <person name="Gilbert D."/>
            <person name="Podicheti R."/>
            <person name="Orsini L."/>
            <person name="Colbourne J."/>
            <person name="Pfrender M."/>
        </authorList>
    </citation>
    <scope>NUCLEOTIDE SEQUENCE</scope>
</reference>
<evidence type="ECO:0000313" key="11">
    <source>
        <dbReference type="EMBL" id="JAJ11690.1"/>
    </source>
</evidence>
<evidence type="ECO:0000256" key="5">
    <source>
        <dbReference type="ARBA" id="ARBA00022759"/>
    </source>
</evidence>
<evidence type="ECO:0000256" key="4">
    <source>
        <dbReference type="ARBA" id="ARBA00022722"/>
    </source>
</evidence>
<keyword evidence="6" id="KW-0378">Hydrolase</keyword>
<evidence type="ECO:0000256" key="7">
    <source>
        <dbReference type="ARBA" id="ARBA00022918"/>
    </source>
</evidence>
<dbReference type="CDD" id="cd09274">
    <property type="entry name" value="RNase_HI_RT_Ty3"/>
    <property type="match status" value="1"/>
</dbReference>
<dbReference type="InterPro" id="IPR050951">
    <property type="entry name" value="Retrovirus_Pol_polyprotein"/>
</dbReference>
<dbReference type="Pfam" id="PF17917">
    <property type="entry name" value="RT_RNaseH"/>
    <property type="match status" value="1"/>
</dbReference>
<dbReference type="Gene3D" id="3.10.20.370">
    <property type="match status" value="1"/>
</dbReference>
<dbReference type="InterPro" id="IPR001584">
    <property type="entry name" value="Integrase_cat-core"/>
</dbReference>
<evidence type="ECO:0000259" key="9">
    <source>
        <dbReference type="PROSITE" id="PS50878"/>
    </source>
</evidence>
<dbReference type="SUPFAM" id="SSF56672">
    <property type="entry name" value="DNA/RNA polymerases"/>
    <property type="match status" value="1"/>
</dbReference>
<dbReference type="Gene3D" id="3.30.420.10">
    <property type="entry name" value="Ribonuclease H-like superfamily/Ribonuclease H"/>
    <property type="match status" value="1"/>
</dbReference>
<dbReference type="InterPro" id="IPR041588">
    <property type="entry name" value="Integrase_H2C2"/>
</dbReference>
<feature type="compositionally biased region" description="Polar residues" evidence="8">
    <location>
        <begin position="1098"/>
        <end position="1116"/>
    </location>
</feature>
<dbReference type="InterPro" id="IPR041373">
    <property type="entry name" value="RT_RNaseH"/>
</dbReference>
<keyword evidence="3" id="KW-0548">Nucleotidyltransferase</keyword>
<dbReference type="FunFam" id="1.10.340.70:FF:000001">
    <property type="entry name" value="Retrovirus-related Pol polyprotein from transposon gypsy-like Protein"/>
    <property type="match status" value="1"/>
</dbReference>
<evidence type="ECO:0000256" key="1">
    <source>
        <dbReference type="ARBA" id="ARBA00012493"/>
    </source>
</evidence>
<dbReference type="PROSITE" id="PS50994">
    <property type="entry name" value="INTEGRASE"/>
    <property type="match status" value="1"/>
</dbReference>
<dbReference type="InterPro" id="IPR043502">
    <property type="entry name" value="DNA/RNA_pol_sf"/>
</dbReference>
<evidence type="ECO:0000256" key="3">
    <source>
        <dbReference type="ARBA" id="ARBA00022695"/>
    </source>
</evidence>
<evidence type="ECO:0000256" key="8">
    <source>
        <dbReference type="SAM" id="MobiDB-lite"/>
    </source>
</evidence>
<dbReference type="GO" id="GO:0004519">
    <property type="term" value="F:endonuclease activity"/>
    <property type="evidence" value="ECO:0007669"/>
    <property type="project" value="UniProtKB-KW"/>
</dbReference>
<dbReference type="EC" id="2.7.7.49" evidence="1"/>
<dbReference type="OrthoDB" id="6372225at2759"/>
<evidence type="ECO:0000256" key="6">
    <source>
        <dbReference type="ARBA" id="ARBA00022801"/>
    </source>
</evidence>
<dbReference type="Gene3D" id="3.10.10.10">
    <property type="entry name" value="HIV Type 1 Reverse Transcriptase, subunit A, domain 1"/>
    <property type="match status" value="1"/>
</dbReference>
<keyword evidence="7" id="KW-0695">RNA-directed DNA polymerase</keyword>
<dbReference type="InterPro" id="IPR043128">
    <property type="entry name" value="Rev_trsase/Diguanyl_cyclase"/>
</dbReference>
<feature type="compositionally biased region" description="Basic residues" evidence="8">
    <location>
        <begin position="1153"/>
        <end position="1165"/>
    </location>
</feature>
<dbReference type="InterPro" id="IPR036397">
    <property type="entry name" value="RNaseH_sf"/>
</dbReference>
<dbReference type="GO" id="GO:0003964">
    <property type="term" value="F:RNA-directed DNA polymerase activity"/>
    <property type="evidence" value="ECO:0007669"/>
    <property type="project" value="UniProtKB-KW"/>
</dbReference>
<dbReference type="SUPFAM" id="SSF53098">
    <property type="entry name" value="Ribonuclease H-like"/>
    <property type="match status" value="1"/>
</dbReference>
<dbReference type="CDD" id="cd01647">
    <property type="entry name" value="RT_LTR"/>
    <property type="match status" value="1"/>
</dbReference>
<reference evidence="11" key="2">
    <citation type="submission" date="2015-10" db="EMBL/GenBank/DDBJ databases">
        <authorList>
            <person name="Gilbert D.G."/>
        </authorList>
    </citation>
    <scope>NUCLEOTIDE SEQUENCE</scope>
</reference>
<keyword evidence="2" id="KW-0808">Transferase</keyword>
<dbReference type="FunFam" id="3.30.420.10:FF:000032">
    <property type="entry name" value="Retrovirus-related Pol polyprotein from transposon 297-like Protein"/>
    <property type="match status" value="1"/>
</dbReference>
<keyword evidence="4" id="KW-0540">Nuclease</keyword>
<feature type="domain" description="Reverse transcriptase" evidence="9">
    <location>
        <begin position="184"/>
        <end position="363"/>
    </location>
</feature>
<dbReference type="Pfam" id="PF17921">
    <property type="entry name" value="Integrase_H2C2"/>
    <property type="match status" value="1"/>
</dbReference>
<feature type="domain" description="Integrase catalytic" evidence="10">
    <location>
        <begin position="731"/>
        <end position="892"/>
    </location>
</feature>
<proteinExistence type="predicted"/>
<organism evidence="11">
    <name type="scientific">Daphnia magna</name>
    <dbReference type="NCBI Taxonomy" id="35525"/>
    <lineage>
        <taxon>Eukaryota</taxon>
        <taxon>Metazoa</taxon>
        <taxon>Ecdysozoa</taxon>
        <taxon>Arthropoda</taxon>
        <taxon>Crustacea</taxon>
        <taxon>Branchiopoda</taxon>
        <taxon>Diplostraca</taxon>
        <taxon>Cladocera</taxon>
        <taxon>Anomopoda</taxon>
        <taxon>Daphniidae</taxon>
        <taxon>Daphnia</taxon>
    </lineage>
</organism>
<dbReference type="Gene3D" id="3.30.70.270">
    <property type="match status" value="2"/>
</dbReference>
<dbReference type="GO" id="GO:0015074">
    <property type="term" value="P:DNA integration"/>
    <property type="evidence" value="ECO:0007669"/>
    <property type="project" value="InterPro"/>
</dbReference>
<accession>A0A0P4ZTQ7</accession>
<dbReference type="PROSITE" id="PS50878">
    <property type="entry name" value="RT_POL"/>
    <property type="match status" value="1"/>
</dbReference>
<feature type="region of interest" description="Disordered" evidence="8">
    <location>
        <begin position="1084"/>
        <end position="1172"/>
    </location>
</feature>
<evidence type="ECO:0000259" key="10">
    <source>
        <dbReference type="PROSITE" id="PS50994"/>
    </source>
</evidence>
<sequence>MAVTAVKKTTLPRQTSLVTVGQLKGSFPFVPPNSAFIFTPCGNLPDGIYIEEFIGKVSGDGAYNIIVENHSLQQVTIPRNTKLGVIEIAQQIIGKVALNTSEIKPIESREPIVISEVDPEFQAPLSQLLNDFHDLFASKDSELGNTNLIKHTIDTEGRGPIRQRPYRVTNNQRKLLEDKVQEMLDAKVIRYSQSPWASPVVLVEKKNGEIRFCVDYRKLNSITKKDSFPMPRIDETLDKLYGKKFFTTLDLASGYWQIQVHDPDIEKTAFVVENNLYEFERMAFGLCNAPATFQRLMNYVLRDVLGNKALVYLDDVIIFSDTFESHLNDIREIFNLLKAANLKLKLNKCQFAKRSVNYLGHVISTDGIKPDPSKIDKIVNYKTPTSVDEVRSFLGLAGYYRRFIKDFGSIAKPLTRLTHKDLSRKPFAWGTEEQVAFEKLRNSLVTPPVLAYPNFNEKFFLFTDACEYGIGAVLSQIQDGQEHPIAYSSRQLTKAEMKYSTTEKEALAVVDAIKYFRHYLLDKPFEIISDHRPLQWLKNQKDNNGRLGRWAILLAATNYELKYRPGRIHQNADCLSRLKVASIQPVPNNIKLICEKQLEDELCIDIRNYLEKGVLDEKFSQSKPDWAKEIEYFEIIEGTLYRHELPSKDSKRNEINHQLVLPYSLRHLVLKELHDAPMGGHLAFYKTYLKVKNNYYWPTMRKDILEYCQACEICTANTASTYRALLHPHELAKAPFQVIGMDFLGPITPVSPNGNSCILVITDYFSRWVEAVALKDQTAQTTAECVYKTIIVRHGMPKAIVSDRGTNFTSKLFRYFCKKLKVDQRLTTAYNPASNGETERFNRTLTSMLRKELKDGKHANWEEMLDDVLFAYRSSTHSSTLETPYYLVHGRDPNIPINEFLDASPSTFKSASDYVGNLNDRLRYSFQRVREETEKARNRQREQYNKRAKEKKYVVGDKVLLDIRVVKDGDSRKFTSKYKGPYRVVKVYNNNTVDIADSSYVCQRTHVNRLKPLYETMLWKTEPCPPIENPSDFENRFRKSIATQTQDHGIAMEDQDHEEILASDDYEDDTTQTTDHFEDVNVSQQQADVVSVHRPSSEDNISNTEESDNETQSVRQNAIDENDSARAEVDASESLPSEPEEETPTENPELLHVTRRPQRNRQKPLRYRDGVQ</sequence>
<dbReference type="PANTHER" id="PTHR37984:SF5">
    <property type="entry name" value="PROTEIN NYNRIN-LIKE"/>
    <property type="match status" value="1"/>
</dbReference>
<dbReference type="AlphaFoldDB" id="A0A0P4ZTQ7"/>
<dbReference type="Gene3D" id="1.10.340.70">
    <property type="match status" value="1"/>
</dbReference>
<dbReference type="Pfam" id="PF00665">
    <property type="entry name" value="rve"/>
    <property type="match status" value="1"/>
</dbReference>
<keyword evidence="5" id="KW-0255">Endonuclease</keyword>
<dbReference type="InterPro" id="IPR012337">
    <property type="entry name" value="RNaseH-like_sf"/>
</dbReference>
<dbReference type="PANTHER" id="PTHR37984">
    <property type="entry name" value="PROTEIN CBG26694"/>
    <property type="match status" value="1"/>
</dbReference>
<dbReference type="FunFam" id="3.30.70.270:FF:000020">
    <property type="entry name" value="Transposon Tf2-6 polyprotein-like Protein"/>
    <property type="match status" value="1"/>
</dbReference>
<dbReference type="GO" id="GO:0042575">
    <property type="term" value="C:DNA polymerase complex"/>
    <property type="evidence" value="ECO:0007669"/>
    <property type="project" value="UniProtKB-ARBA"/>
</dbReference>
<evidence type="ECO:0000256" key="2">
    <source>
        <dbReference type="ARBA" id="ARBA00022679"/>
    </source>
</evidence>
<dbReference type="EMBL" id="GDIP01210610">
    <property type="protein sequence ID" value="JAJ12792.1"/>
    <property type="molecule type" value="Transcribed_RNA"/>
</dbReference>
<dbReference type="EMBL" id="GDIP01211712">
    <property type="protein sequence ID" value="JAJ11690.1"/>
    <property type="molecule type" value="Transcribed_RNA"/>
</dbReference>